<reference evidence="19 20" key="1">
    <citation type="submission" date="2016-04" db="EMBL/GenBank/DDBJ databases">
        <title>Genome analyses suggest a sexual origin of heterokaryosis in a supposedly ancient asexual fungus.</title>
        <authorList>
            <person name="Ropars J."/>
            <person name="Sedzielewska K."/>
            <person name="Noel J."/>
            <person name="Charron P."/>
            <person name="Farinelli L."/>
            <person name="Marton T."/>
            <person name="Kruger M."/>
            <person name="Pelin A."/>
            <person name="Brachmann A."/>
            <person name="Corradi N."/>
        </authorList>
    </citation>
    <scope>NUCLEOTIDE SEQUENCE [LARGE SCALE GENOMIC DNA]</scope>
    <source>
        <strain evidence="19 20">C2</strain>
    </source>
</reference>
<accession>A0A2N1MW64</accession>
<keyword evidence="13" id="KW-1133">Transmembrane helix</keyword>
<dbReference type="PANTHER" id="PTHR10903:SF135">
    <property type="entry name" value="TRANSLOCASE OF CHLOROPLAST 120, CHLOROPLASTIC-RELATED"/>
    <property type="match status" value="1"/>
</dbReference>
<evidence type="ECO:0000313" key="20">
    <source>
        <dbReference type="Proteomes" id="UP000233469"/>
    </source>
</evidence>
<keyword evidence="6" id="KW-0812">Transmembrane</keyword>
<dbReference type="SUPFAM" id="SSF52540">
    <property type="entry name" value="P-loop containing nucleoside triphosphate hydrolases"/>
    <property type="match status" value="1"/>
</dbReference>
<reference evidence="19 20" key="2">
    <citation type="submission" date="2017-10" db="EMBL/GenBank/DDBJ databases">
        <title>Extensive intraspecific genome diversity in a model arbuscular mycorrhizal fungus.</title>
        <authorList>
            <person name="Chen E.C.H."/>
            <person name="Morin E."/>
            <person name="Baudet D."/>
            <person name="Noel J."/>
            <person name="Ndikumana S."/>
            <person name="Charron P."/>
            <person name="St-Onge C."/>
            <person name="Giorgi J."/>
            <person name="Grigoriev I.V."/>
            <person name="Roux C."/>
            <person name="Martin F.M."/>
            <person name="Corradi N."/>
        </authorList>
    </citation>
    <scope>NUCLEOTIDE SEQUENCE [LARGE SCALE GENOMIC DNA]</scope>
    <source>
        <strain evidence="19 20">C2</strain>
    </source>
</reference>
<evidence type="ECO:0000256" key="3">
    <source>
        <dbReference type="ARBA" id="ARBA00022448"/>
    </source>
</evidence>
<evidence type="ECO:0000256" key="7">
    <source>
        <dbReference type="ARBA" id="ARBA00022723"/>
    </source>
</evidence>
<evidence type="ECO:0000256" key="13">
    <source>
        <dbReference type="ARBA" id="ARBA00022989"/>
    </source>
</evidence>
<keyword evidence="17" id="KW-0175">Coiled coil</keyword>
<keyword evidence="5" id="KW-0934">Plastid</keyword>
<keyword evidence="3" id="KW-0813">Transport</keyword>
<evidence type="ECO:0000256" key="11">
    <source>
        <dbReference type="ARBA" id="ARBA00022842"/>
    </source>
</evidence>
<dbReference type="GO" id="GO:0015031">
    <property type="term" value="P:protein transport"/>
    <property type="evidence" value="ECO:0007669"/>
    <property type="project" value="UniProtKB-KW"/>
</dbReference>
<comment type="subcellular location">
    <subcellularLocation>
        <location evidence="2">Membrane</location>
        <topology evidence="2">Single-pass membrane protein</topology>
    </subcellularLocation>
    <subcellularLocation>
        <location evidence="16">Plastid</location>
        <location evidence="16">Chloroplast outer membrane</location>
    </subcellularLocation>
</comment>
<evidence type="ECO:0000256" key="15">
    <source>
        <dbReference type="ARBA" id="ARBA00023136"/>
    </source>
</evidence>
<evidence type="ECO:0000256" key="2">
    <source>
        <dbReference type="ARBA" id="ARBA00004167"/>
    </source>
</evidence>
<keyword evidence="11" id="KW-0460">Magnesium</keyword>
<dbReference type="PANTHER" id="PTHR10903">
    <property type="entry name" value="GTPASE, IMAP FAMILY MEMBER-RELATED"/>
    <property type="match status" value="1"/>
</dbReference>
<dbReference type="VEuPathDB" id="FungiDB:FUN_017833"/>
<evidence type="ECO:0000256" key="5">
    <source>
        <dbReference type="ARBA" id="ARBA00022640"/>
    </source>
</evidence>
<organism evidence="19 20">
    <name type="scientific">Rhizophagus irregularis</name>
    <dbReference type="NCBI Taxonomy" id="588596"/>
    <lineage>
        <taxon>Eukaryota</taxon>
        <taxon>Fungi</taxon>
        <taxon>Fungi incertae sedis</taxon>
        <taxon>Mucoromycota</taxon>
        <taxon>Glomeromycotina</taxon>
        <taxon>Glomeromycetes</taxon>
        <taxon>Glomerales</taxon>
        <taxon>Glomeraceae</taxon>
        <taxon>Rhizophagus</taxon>
    </lineage>
</organism>
<proteinExistence type="predicted"/>
<dbReference type="Proteomes" id="UP000233469">
    <property type="component" value="Unassembled WGS sequence"/>
</dbReference>
<keyword evidence="10" id="KW-1002">Plastid outer membrane</keyword>
<dbReference type="VEuPathDB" id="FungiDB:RhiirFUN_019251"/>
<evidence type="ECO:0000259" key="18">
    <source>
        <dbReference type="Pfam" id="PF04548"/>
    </source>
</evidence>
<evidence type="ECO:0000256" key="1">
    <source>
        <dbReference type="ARBA" id="ARBA00001946"/>
    </source>
</evidence>
<keyword evidence="14" id="KW-0342">GTP-binding</keyword>
<dbReference type="Gene3D" id="3.40.50.300">
    <property type="entry name" value="P-loop containing nucleotide triphosphate hydrolases"/>
    <property type="match status" value="1"/>
</dbReference>
<evidence type="ECO:0000256" key="16">
    <source>
        <dbReference type="ARBA" id="ARBA00024013"/>
    </source>
</evidence>
<sequence>MTDTRNILLIGRTGNGKSTLANVISGTSKFKESEFVNSETKDVQIEIIDIDGINYKIIDTVGLGDTELTMQQVLNKLADASHVLREGLVIFDEDIVKYTTIVRTKFPGFRKPEKCKEDKKRMENDKRTEVVKLCNKFIHVNNLSEDEDPEQKAREDSKRILRTLLRTYQDEMEELRSKGQLSEGELRKHQKKIESLEKEIASKVAQQAQEKNPGFFEKAGAWVGQGFTLTGEGIDKGLEKLEQALIQPIKNCEIM</sequence>
<dbReference type="EMBL" id="LLXL01001182">
    <property type="protein sequence ID" value="PKK65865.1"/>
    <property type="molecule type" value="Genomic_DNA"/>
</dbReference>
<dbReference type="VEuPathDB" id="FungiDB:RhiirA1_507332"/>
<keyword evidence="15" id="KW-0472">Membrane</keyword>
<feature type="domain" description="AIG1-type G" evidence="18">
    <location>
        <begin position="5"/>
        <end position="87"/>
    </location>
</feature>
<evidence type="ECO:0000313" key="19">
    <source>
        <dbReference type="EMBL" id="PKK65865.1"/>
    </source>
</evidence>
<name>A0A2N1MW64_9GLOM</name>
<dbReference type="InterPro" id="IPR027417">
    <property type="entry name" value="P-loop_NTPase"/>
</dbReference>
<feature type="coiled-coil region" evidence="17">
    <location>
        <begin position="158"/>
        <end position="206"/>
    </location>
</feature>
<evidence type="ECO:0000256" key="12">
    <source>
        <dbReference type="ARBA" id="ARBA00022927"/>
    </source>
</evidence>
<keyword evidence="8" id="KW-0547">Nucleotide-binding</keyword>
<evidence type="ECO:0000256" key="4">
    <source>
        <dbReference type="ARBA" id="ARBA00022528"/>
    </source>
</evidence>
<comment type="cofactor">
    <cofactor evidence="1">
        <name>Mg(2+)</name>
        <dbReference type="ChEBI" id="CHEBI:18420"/>
    </cofactor>
</comment>
<dbReference type="GO" id="GO:0005525">
    <property type="term" value="F:GTP binding"/>
    <property type="evidence" value="ECO:0007669"/>
    <property type="project" value="UniProtKB-KW"/>
</dbReference>
<dbReference type="InterPro" id="IPR006703">
    <property type="entry name" value="G_AIG1"/>
</dbReference>
<evidence type="ECO:0000256" key="6">
    <source>
        <dbReference type="ARBA" id="ARBA00022692"/>
    </source>
</evidence>
<gene>
    <name evidence="19" type="ORF">RhiirC2_785539</name>
</gene>
<dbReference type="OrthoDB" id="8954335at2759"/>
<comment type="caution">
    <text evidence="19">The sequence shown here is derived from an EMBL/GenBank/DDBJ whole genome shotgun (WGS) entry which is preliminary data.</text>
</comment>
<dbReference type="GO" id="GO:0046872">
    <property type="term" value="F:metal ion binding"/>
    <property type="evidence" value="ECO:0007669"/>
    <property type="project" value="UniProtKB-KW"/>
</dbReference>
<keyword evidence="9 19" id="KW-0378">Hydrolase</keyword>
<evidence type="ECO:0000256" key="9">
    <source>
        <dbReference type="ARBA" id="ARBA00022801"/>
    </source>
</evidence>
<evidence type="ECO:0000256" key="10">
    <source>
        <dbReference type="ARBA" id="ARBA00022805"/>
    </source>
</evidence>
<dbReference type="GO" id="GO:0016020">
    <property type="term" value="C:membrane"/>
    <property type="evidence" value="ECO:0007669"/>
    <property type="project" value="UniProtKB-SubCell"/>
</dbReference>
<dbReference type="GO" id="GO:0016787">
    <property type="term" value="F:hydrolase activity"/>
    <property type="evidence" value="ECO:0007669"/>
    <property type="project" value="UniProtKB-KW"/>
</dbReference>
<keyword evidence="12" id="KW-0653">Protein transport</keyword>
<evidence type="ECO:0000256" key="17">
    <source>
        <dbReference type="SAM" id="Coils"/>
    </source>
</evidence>
<evidence type="ECO:0000256" key="14">
    <source>
        <dbReference type="ARBA" id="ARBA00023134"/>
    </source>
</evidence>
<dbReference type="Pfam" id="PF04548">
    <property type="entry name" value="AIG1"/>
    <property type="match status" value="1"/>
</dbReference>
<evidence type="ECO:0000256" key="8">
    <source>
        <dbReference type="ARBA" id="ARBA00022741"/>
    </source>
</evidence>
<dbReference type="AlphaFoldDB" id="A0A2N1MW64"/>
<keyword evidence="4" id="KW-0150">Chloroplast</keyword>
<dbReference type="InterPro" id="IPR045058">
    <property type="entry name" value="GIMA/IAN/Toc"/>
</dbReference>
<keyword evidence="7" id="KW-0479">Metal-binding</keyword>
<protein>
    <submittedName>
        <fullName evidence="19">P-loop containing nucleoside triphosphate hydrolase protein</fullName>
    </submittedName>
</protein>